<keyword evidence="3 10" id="KW-0328">Glycosyltransferase</keyword>
<comment type="catalytic activity">
    <reaction evidence="10">
        <text>di-trans,octa-cis-undecaprenyl diphospho-N-acetyl-alpha-D-muramoyl-L-alanyl-D-glutamyl-meso-2,6-diaminopimeloyl-D-alanyl-D-alanine + UDP-N-acetyl-alpha-D-glucosamine = di-trans,octa-cis-undecaprenyl diphospho-[N-acetyl-alpha-D-glucosaminyl-(1-&gt;4)]-N-acetyl-alpha-D-muramoyl-L-alanyl-D-glutamyl-meso-2,6-diaminopimeloyl-D-alanyl-D-alanine + UDP + H(+)</text>
        <dbReference type="Rhea" id="RHEA:31227"/>
        <dbReference type="ChEBI" id="CHEBI:15378"/>
        <dbReference type="ChEBI" id="CHEBI:57705"/>
        <dbReference type="ChEBI" id="CHEBI:58223"/>
        <dbReference type="ChEBI" id="CHEBI:61387"/>
        <dbReference type="ChEBI" id="CHEBI:61388"/>
        <dbReference type="EC" id="2.4.1.227"/>
    </reaction>
</comment>
<dbReference type="InterPro" id="IPR007235">
    <property type="entry name" value="Glyco_trans_28_C"/>
</dbReference>
<evidence type="ECO:0000313" key="14">
    <source>
        <dbReference type="Proteomes" id="UP000808349"/>
    </source>
</evidence>
<name>A0A9D7SBP1_9BACT</name>
<dbReference type="GO" id="GO:0050511">
    <property type="term" value="F:undecaprenyldiphospho-muramoylpentapeptide beta-N-acetylglucosaminyltransferase activity"/>
    <property type="evidence" value="ECO:0007669"/>
    <property type="project" value="UniProtKB-UniRule"/>
</dbReference>
<reference evidence="13 14" key="1">
    <citation type="submission" date="2020-10" db="EMBL/GenBank/DDBJ databases">
        <title>Connecting structure to function with the recovery of over 1000 high-quality activated sludge metagenome-assembled genomes encoding full-length rRNA genes using long-read sequencing.</title>
        <authorList>
            <person name="Singleton C.M."/>
            <person name="Petriglieri F."/>
            <person name="Kristensen J.M."/>
            <person name="Kirkegaard R.H."/>
            <person name="Michaelsen T.Y."/>
            <person name="Andersen M.H."/>
            <person name="Karst S.M."/>
            <person name="Dueholm M.S."/>
            <person name="Nielsen P.H."/>
            <person name="Albertsen M."/>
        </authorList>
    </citation>
    <scope>NUCLEOTIDE SEQUENCE [LARGE SCALE GENOMIC DNA]</scope>
    <source>
        <strain evidence="13">Ribe_18-Q3-R11-54_BAT3C.373</strain>
    </source>
</reference>
<evidence type="ECO:0000256" key="8">
    <source>
        <dbReference type="ARBA" id="ARBA00023306"/>
    </source>
</evidence>
<evidence type="ECO:0000259" key="12">
    <source>
        <dbReference type="Pfam" id="PF04101"/>
    </source>
</evidence>
<feature type="binding site" evidence="10">
    <location>
        <position position="254"/>
    </location>
    <ligand>
        <name>UDP-N-acetyl-alpha-D-glucosamine</name>
        <dbReference type="ChEBI" id="CHEBI:57705"/>
    </ligand>
</feature>
<evidence type="ECO:0000256" key="4">
    <source>
        <dbReference type="ARBA" id="ARBA00022679"/>
    </source>
</evidence>
<dbReference type="GO" id="GO:0008360">
    <property type="term" value="P:regulation of cell shape"/>
    <property type="evidence" value="ECO:0007669"/>
    <property type="project" value="UniProtKB-KW"/>
</dbReference>
<evidence type="ECO:0000313" key="13">
    <source>
        <dbReference type="EMBL" id="MBK9718700.1"/>
    </source>
</evidence>
<dbReference type="PANTHER" id="PTHR21015">
    <property type="entry name" value="UDP-N-ACETYLGLUCOSAMINE--N-ACETYLMURAMYL-(PENTAPEPTIDE) PYROPHOSPHORYL-UNDECAPRENOL N-ACETYLGLUCOSAMINE TRANSFERASE 1"/>
    <property type="match status" value="1"/>
</dbReference>
<keyword evidence="7 10" id="KW-0472">Membrane</keyword>
<dbReference type="Pfam" id="PF04101">
    <property type="entry name" value="Glyco_tran_28_C"/>
    <property type="match status" value="1"/>
</dbReference>
<dbReference type="HAMAP" id="MF_00033">
    <property type="entry name" value="MurG"/>
    <property type="match status" value="1"/>
</dbReference>
<evidence type="ECO:0000256" key="7">
    <source>
        <dbReference type="ARBA" id="ARBA00023136"/>
    </source>
</evidence>
<dbReference type="GO" id="GO:0005886">
    <property type="term" value="C:plasma membrane"/>
    <property type="evidence" value="ECO:0007669"/>
    <property type="project" value="UniProtKB-SubCell"/>
</dbReference>
<dbReference type="InterPro" id="IPR006009">
    <property type="entry name" value="GlcNAc_MurG"/>
</dbReference>
<accession>A0A9D7SBP1</accession>
<comment type="caution">
    <text evidence="10">Lacks conserved residue(s) required for the propagation of feature annotation.</text>
</comment>
<dbReference type="SUPFAM" id="SSF53756">
    <property type="entry name" value="UDP-Glycosyltransferase/glycogen phosphorylase"/>
    <property type="match status" value="1"/>
</dbReference>
<comment type="similarity">
    <text evidence="10">Belongs to the glycosyltransferase 28 family. MurG subfamily.</text>
</comment>
<feature type="domain" description="Glycosyl transferase family 28 C-terminal" evidence="12">
    <location>
        <begin position="193"/>
        <end position="356"/>
    </location>
</feature>
<feature type="binding site" evidence="10">
    <location>
        <position position="169"/>
    </location>
    <ligand>
        <name>UDP-N-acetyl-alpha-D-glucosamine</name>
        <dbReference type="ChEBI" id="CHEBI:57705"/>
    </ligand>
</feature>
<dbReference type="GO" id="GO:0009252">
    <property type="term" value="P:peptidoglycan biosynthetic process"/>
    <property type="evidence" value="ECO:0007669"/>
    <property type="project" value="UniProtKB-UniRule"/>
</dbReference>
<evidence type="ECO:0000256" key="5">
    <source>
        <dbReference type="ARBA" id="ARBA00022960"/>
    </source>
</evidence>
<dbReference type="GO" id="GO:0051301">
    <property type="term" value="P:cell division"/>
    <property type="evidence" value="ECO:0007669"/>
    <property type="project" value="UniProtKB-KW"/>
</dbReference>
<comment type="function">
    <text evidence="10">Cell wall formation. Catalyzes the transfer of a GlcNAc subunit on undecaprenyl-pyrophosphoryl-MurNAc-pentapeptide (lipid intermediate I) to form undecaprenyl-pyrophosphoryl-MurNAc-(pentapeptide)GlcNAc (lipid intermediate II).</text>
</comment>
<evidence type="ECO:0000256" key="2">
    <source>
        <dbReference type="ARBA" id="ARBA00022618"/>
    </source>
</evidence>
<evidence type="ECO:0000256" key="9">
    <source>
        <dbReference type="ARBA" id="ARBA00023316"/>
    </source>
</evidence>
<feature type="binding site" evidence="10">
    <location>
        <position position="128"/>
    </location>
    <ligand>
        <name>UDP-N-acetyl-alpha-D-glucosamine</name>
        <dbReference type="ChEBI" id="CHEBI:57705"/>
    </ligand>
</feature>
<protein>
    <recommendedName>
        <fullName evidence="10">UDP-N-acetylglucosamine--N-acetylmuramyl-(pentapeptide) pyrophosphoryl-undecaprenol N-acetylglucosamine transferase</fullName>
        <ecNumber evidence="10">2.4.1.227</ecNumber>
    </recommendedName>
    <alternativeName>
        <fullName evidence="10">Undecaprenyl-PP-MurNAc-pentapeptide-UDPGlcNAc GlcNAc transferase</fullName>
    </alternativeName>
</protein>
<feature type="binding site" evidence="10">
    <location>
        <position position="299"/>
    </location>
    <ligand>
        <name>UDP-N-acetyl-alpha-D-glucosamine</name>
        <dbReference type="ChEBI" id="CHEBI:57705"/>
    </ligand>
</feature>
<keyword evidence="5 10" id="KW-0133">Cell shape</keyword>
<keyword evidence="9 10" id="KW-0961">Cell wall biogenesis/degradation</keyword>
<gene>
    <name evidence="10 13" type="primary">murG</name>
    <name evidence="13" type="ORF">IPO85_14535</name>
</gene>
<dbReference type="GO" id="GO:0005975">
    <property type="term" value="P:carbohydrate metabolic process"/>
    <property type="evidence" value="ECO:0007669"/>
    <property type="project" value="InterPro"/>
</dbReference>
<evidence type="ECO:0000256" key="1">
    <source>
        <dbReference type="ARBA" id="ARBA00022475"/>
    </source>
</evidence>
<evidence type="ECO:0000259" key="11">
    <source>
        <dbReference type="Pfam" id="PF03033"/>
    </source>
</evidence>
<dbReference type="Proteomes" id="UP000808349">
    <property type="component" value="Unassembled WGS sequence"/>
</dbReference>
<feature type="binding site" evidence="10">
    <location>
        <begin position="14"/>
        <end position="16"/>
    </location>
    <ligand>
        <name>UDP-N-acetyl-alpha-D-glucosamine</name>
        <dbReference type="ChEBI" id="CHEBI:57705"/>
    </ligand>
</feature>
<keyword evidence="2 10" id="KW-0132">Cell division</keyword>
<dbReference type="InterPro" id="IPR004276">
    <property type="entry name" value="GlycoTrans_28_N"/>
</dbReference>
<comment type="subcellular location">
    <subcellularLocation>
        <location evidence="10">Cell membrane</location>
        <topology evidence="10">Peripheral membrane protein</topology>
        <orientation evidence="10">Cytoplasmic side</orientation>
    </subcellularLocation>
</comment>
<comment type="caution">
    <text evidence="13">The sequence shown here is derived from an EMBL/GenBank/DDBJ whole genome shotgun (WGS) entry which is preliminary data.</text>
</comment>
<evidence type="ECO:0000256" key="6">
    <source>
        <dbReference type="ARBA" id="ARBA00022984"/>
    </source>
</evidence>
<dbReference type="PANTHER" id="PTHR21015:SF22">
    <property type="entry name" value="GLYCOSYLTRANSFERASE"/>
    <property type="match status" value="1"/>
</dbReference>
<feature type="domain" description="Glycosyltransferase family 28 N-terminal" evidence="11">
    <location>
        <begin position="7"/>
        <end position="145"/>
    </location>
</feature>
<keyword evidence="1 10" id="KW-1003">Cell membrane</keyword>
<dbReference type="Gene3D" id="3.40.50.2000">
    <property type="entry name" value="Glycogen Phosphorylase B"/>
    <property type="match status" value="2"/>
</dbReference>
<keyword evidence="8 10" id="KW-0131">Cell cycle</keyword>
<proteinExistence type="inferred from homology"/>
<evidence type="ECO:0000256" key="10">
    <source>
        <dbReference type="HAMAP-Rule" id="MF_00033"/>
    </source>
</evidence>
<feature type="binding site" evidence="10">
    <location>
        <position position="200"/>
    </location>
    <ligand>
        <name>UDP-N-acetyl-alpha-D-glucosamine</name>
        <dbReference type="ChEBI" id="CHEBI:57705"/>
    </ligand>
</feature>
<keyword evidence="4 10" id="KW-0808">Transferase</keyword>
<dbReference type="CDD" id="cd03785">
    <property type="entry name" value="GT28_MurG"/>
    <property type="match status" value="1"/>
</dbReference>
<comment type="pathway">
    <text evidence="10">Cell wall biogenesis; peptidoglycan biosynthesis.</text>
</comment>
<sequence length="368" mass="40770">MFHLMKVLISGGGTGGHVFPAIAIADAFKELHPDADILFVGAQGKMEMKEVPKAGYKIIGLDIGGFQRKFTMHNVTLVYRLIKSLLQANRILKSFKPDVVVGVGGYASGPILRMSAWNDIPFVIQEQNSYAGVTNKIMASKASRICVAFEHMDRFFEKSKLVDTGNPVRREFIVPVNRINAFQYYGLDPNKKTICVFGGSLGARTLNEVIAEQYEMLKHRDDLQILWQVGRQFIDEFALTPIAQLKNVKMLAFIDRMDLAYAIADVAIARAGALTISELAATHTVAVLVPSPNVAEDHQRKNAESMISQGAARMVLDKDAKQGLWKEVMSLLDDQLSQEKIKSALKHLAKPEAAKEIAKCIDQLVEKN</sequence>
<dbReference type="AlphaFoldDB" id="A0A9D7SBP1"/>
<dbReference type="EMBL" id="JADKFW010000012">
    <property type="protein sequence ID" value="MBK9718700.1"/>
    <property type="molecule type" value="Genomic_DNA"/>
</dbReference>
<dbReference type="GO" id="GO:0071555">
    <property type="term" value="P:cell wall organization"/>
    <property type="evidence" value="ECO:0007669"/>
    <property type="project" value="UniProtKB-KW"/>
</dbReference>
<keyword evidence="6 10" id="KW-0573">Peptidoglycan synthesis</keyword>
<organism evidence="13 14">
    <name type="scientific">Candidatus Defluviibacterium haderslevense</name>
    <dbReference type="NCBI Taxonomy" id="2981993"/>
    <lineage>
        <taxon>Bacteria</taxon>
        <taxon>Pseudomonadati</taxon>
        <taxon>Bacteroidota</taxon>
        <taxon>Saprospiria</taxon>
        <taxon>Saprospirales</taxon>
        <taxon>Saprospiraceae</taxon>
        <taxon>Candidatus Defluviibacterium</taxon>
    </lineage>
</organism>
<dbReference type="Pfam" id="PF03033">
    <property type="entry name" value="Glyco_transf_28"/>
    <property type="match status" value="1"/>
</dbReference>
<dbReference type="EC" id="2.4.1.227" evidence="10"/>
<evidence type="ECO:0000256" key="3">
    <source>
        <dbReference type="ARBA" id="ARBA00022676"/>
    </source>
</evidence>
<dbReference type="NCBIfam" id="TIGR01133">
    <property type="entry name" value="murG"/>
    <property type="match status" value="1"/>
</dbReference>